<name>A0A412TMX5_9BACT</name>
<dbReference type="Proteomes" id="UP000284243">
    <property type="component" value="Unassembled WGS sequence"/>
</dbReference>
<organism evidence="1 2">
    <name type="scientific">Odoribacter splanchnicus</name>
    <dbReference type="NCBI Taxonomy" id="28118"/>
    <lineage>
        <taxon>Bacteria</taxon>
        <taxon>Pseudomonadati</taxon>
        <taxon>Bacteroidota</taxon>
        <taxon>Bacteroidia</taxon>
        <taxon>Bacteroidales</taxon>
        <taxon>Odoribacteraceae</taxon>
        <taxon>Odoribacter</taxon>
    </lineage>
</organism>
<sequence>MTKVYDKILLFQLFYRIQTNIIRSISGNVPVNGGKKQLFFPIPKRNPRLDVAMFSSIQHSKDSKESAYSQIFINILTTKICKLHTCYF</sequence>
<protein>
    <submittedName>
        <fullName evidence="1">Uncharacterized protein</fullName>
    </submittedName>
</protein>
<reference evidence="1 2" key="1">
    <citation type="submission" date="2018-08" db="EMBL/GenBank/DDBJ databases">
        <title>A genome reference for cultivated species of the human gut microbiota.</title>
        <authorList>
            <person name="Zou Y."/>
            <person name="Xue W."/>
            <person name="Luo G."/>
        </authorList>
    </citation>
    <scope>NUCLEOTIDE SEQUENCE [LARGE SCALE GENOMIC DNA]</scope>
    <source>
        <strain evidence="1 2">AF16-14</strain>
    </source>
</reference>
<evidence type="ECO:0000313" key="1">
    <source>
        <dbReference type="EMBL" id="RGU55172.1"/>
    </source>
</evidence>
<evidence type="ECO:0000313" key="2">
    <source>
        <dbReference type="Proteomes" id="UP000284243"/>
    </source>
</evidence>
<accession>A0A412TMX5</accession>
<comment type="caution">
    <text evidence="1">The sequence shown here is derived from an EMBL/GenBank/DDBJ whole genome shotgun (WGS) entry which is preliminary data.</text>
</comment>
<dbReference type="EMBL" id="QRYC01000020">
    <property type="protein sequence ID" value="RGU55172.1"/>
    <property type="molecule type" value="Genomic_DNA"/>
</dbReference>
<proteinExistence type="predicted"/>
<gene>
    <name evidence="1" type="ORF">DWW57_13250</name>
</gene>
<dbReference type="AlphaFoldDB" id="A0A412TMX5"/>